<proteinExistence type="predicted"/>
<keyword evidence="2" id="KW-1185">Reference proteome</keyword>
<comment type="caution">
    <text evidence="1">The sequence shown here is derived from an EMBL/GenBank/DDBJ whole genome shotgun (WGS) entry which is preliminary data.</text>
</comment>
<dbReference type="AlphaFoldDB" id="A0A5B7G7V7"/>
<dbReference type="Proteomes" id="UP000324222">
    <property type="component" value="Unassembled WGS sequence"/>
</dbReference>
<evidence type="ECO:0000313" key="1">
    <source>
        <dbReference type="EMBL" id="MPC53689.1"/>
    </source>
</evidence>
<sequence length="86" mass="9945">MPTSPGRYFEITSHFAVRCHLPYLTAISVKGGRVTEYLVVRYRSSEPRNADSLYPYFRAKSFPSVRYRTSASPVLYPKLLKRAQKI</sequence>
<gene>
    <name evidence="1" type="ORF">E2C01_047587</name>
</gene>
<dbReference type="EMBL" id="VSRR010011811">
    <property type="protein sequence ID" value="MPC53689.1"/>
    <property type="molecule type" value="Genomic_DNA"/>
</dbReference>
<protein>
    <submittedName>
        <fullName evidence="1">Uncharacterized protein</fullName>
    </submittedName>
</protein>
<organism evidence="1 2">
    <name type="scientific">Portunus trituberculatus</name>
    <name type="common">Swimming crab</name>
    <name type="synonym">Neptunus trituberculatus</name>
    <dbReference type="NCBI Taxonomy" id="210409"/>
    <lineage>
        <taxon>Eukaryota</taxon>
        <taxon>Metazoa</taxon>
        <taxon>Ecdysozoa</taxon>
        <taxon>Arthropoda</taxon>
        <taxon>Crustacea</taxon>
        <taxon>Multicrustacea</taxon>
        <taxon>Malacostraca</taxon>
        <taxon>Eumalacostraca</taxon>
        <taxon>Eucarida</taxon>
        <taxon>Decapoda</taxon>
        <taxon>Pleocyemata</taxon>
        <taxon>Brachyura</taxon>
        <taxon>Eubrachyura</taxon>
        <taxon>Portunoidea</taxon>
        <taxon>Portunidae</taxon>
        <taxon>Portuninae</taxon>
        <taxon>Portunus</taxon>
    </lineage>
</organism>
<evidence type="ECO:0000313" key="2">
    <source>
        <dbReference type="Proteomes" id="UP000324222"/>
    </source>
</evidence>
<accession>A0A5B7G7V7</accession>
<reference evidence="1 2" key="1">
    <citation type="submission" date="2019-05" db="EMBL/GenBank/DDBJ databases">
        <title>Another draft genome of Portunus trituberculatus and its Hox gene families provides insights of decapod evolution.</title>
        <authorList>
            <person name="Jeong J.-H."/>
            <person name="Song I."/>
            <person name="Kim S."/>
            <person name="Choi T."/>
            <person name="Kim D."/>
            <person name="Ryu S."/>
            <person name="Kim W."/>
        </authorList>
    </citation>
    <scope>NUCLEOTIDE SEQUENCE [LARGE SCALE GENOMIC DNA]</scope>
    <source>
        <tissue evidence="1">Muscle</tissue>
    </source>
</reference>
<name>A0A5B7G7V7_PORTR</name>